<dbReference type="Gene3D" id="3.30.2010.10">
    <property type="entry name" value="Metalloproteases ('zincins'), catalytic domain"/>
    <property type="match status" value="1"/>
</dbReference>
<dbReference type="Proteomes" id="UP000283946">
    <property type="component" value="Chromosome"/>
</dbReference>
<name>A0AAD1ADH7_9MICO</name>
<accession>A0AAD1ADH7</accession>
<proteinExistence type="predicted"/>
<organism evidence="2 3">
    <name type="scientific">Rathayibacter iranicus</name>
    <dbReference type="NCBI Taxonomy" id="59737"/>
    <lineage>
        <taxon>Bacteria</taxon>
        <taxon>Bacillati</taxon>
        <taxon>Actinomycetota</taxon>
        <taxon>Actinomycetes</taxon>
        <taxon>Micrococcales</taxon>
        <taxon>Microbacteriaceae</taxon>
        <taxon>Rathayibacter</taxon>
    </lineage>
</organism>
<dbReference type="KEGG" id="ria:C7V51_09570"/>
<dbReference type="SMART" id="SM00731">
    <property type="entry name" value="SprT"/>
    <property type="match status" value="1"/>
</dbReference>
<dbReference type="Pfam" id="PF10263">
    <property type="entry name" value="SprT-like"/>
    <property type="match status" value="1"/>
</dbReference>
<feature type="domain" description="SprT-like" evidence="1">
    <location>
        <begin position="2"/>
        <end position="140"/>
    </location>
</feature>
<dbReference type="EMBL" id="CP028130">
    <property type="protein sequence ID" value="AZZ56104.1"/>
    <property type="molecule type" value="Genomic_DNA"/>
</dbReference>
<evidence type="ECO:0000259" key="1">
    <source>
        <dbReference type="SMART" id="SM00731"/>
    </source>
</evidence>
<dbReference type="InterPro" id="IPR006640">
    <property type="entry name" value="SprT-like_domain"/>
</dbReference>
<gene>
    <name evidence="2" type="ORF">C7V51_09570</name>
</gene>
<dbReference type="GO" id="GO:0006950">
    <property type="term" value="P:response to stress"/>
    <property type="evidence" value="ECO:0007669"/>
    <property type="project" value="UniProtKB-ARBA"/>
</dbReference>
<evidence type="ECO:0000313" key="2">
    <source>
        <dbReference type="EMBL" id="AZZ56104.1"/>
    </source>
</evidence>
<dbReference type="AlphaFoldDB" id="A0AAD1ADH7"/>
<reference evidence="2 3" key="1">
    <citation type="submission" date="2018-03" db="EMBL/GenBank/DDBJ databases">
        <title>Bacteriophage NCPPB3778 and a type I-E CRISPR drive the evolution of the US Biological Select Agent, Rathayibacter toxicus.</title>
        <authorList>
            <person name="Davis E.W.II."/>
            <person name="Tabima J.F."/>
            <person name="Weisberg A.J."/>
            <person name="Dantas Lopes L."/>
            <person name="Wiseman M.S."/>
            <person name="Wiseman M.S."/>
            <person name="Pupko T."/>
            <person name="Belcher M.S."/>
            <person name="Sechler A.J."/>
            <person name="Tancos M.A."/>
            <person name="Schroeder B.K."/>
            <person name="Murray T.D."/>
            <person name="Luster D.G."/>
            <person name="Schneider W.L."/>
            <person name="Rogers E."/>
            <person name="Andreote F.D."/>
            <person name="Grunwald N.J."/>
            <person name="Putnam M.L."/>
            <person name="Chang J.H."/>
        </authorList>
    </citation>
    <scope>NUCLEOTIDE SEQUENCE [LARGE SCALE GENOMIC DNA]</scope>
    <source>
        <strain evidence="2 3">NCCPB 2253</strain>
    </source>
</reference>
<evidence type="ECO:0000313" key="3">
    <source>
        <dbReference type="Proteomes" id="UP000283946"/>
    </source>
</evidence>
<dbReference type="RefSeq" id="WP_104265254.1">
    <property type="nucleotide sequence ID" value="NZ_CP028130.1"/>
</dbReference>
<protein>
    <submittedName>
        <fullName evidence="2">SprT domain-containing protein</fullName>
    </submittedName>
</protein>
<sequence length="153" mass="17440">MADLDDVTRWAHALIQKHLDDSWSFGFDHARTRAGACNWTRHRITVSRHLAARWSDEEVHQTLLHEVAHALAGPDAAHGSQWRRIADRLGYTGGRTHNSPTADELAPWIGSCPGGHLFYRHRRPTRPLACGRCARRFDAANAIQWRRRTVQLP</sequence>